<reference evidence="3 4" key="1">
    <citation type="submission" date="2019-01" db="EMBL/GenBank/DDBJ databases">
        <title>Intercellular communication is required for trap formation in the nematode-trapping fungus Duddingtonia flagrans.</title>
        <authorList>
            <person name="Youssar L."/>
            <person name="Wernet V."/>
            <person name="Hensel N."/>
            <person name="Hildebrandt H.-G."/>
            <person name="Fischer R."/>
        </authorList>
    </citation>
    <scope>NUCLEOTIDE SEQUENCE [LARGE SCALE GENOMIC DNA]</scope>
    <source>
        <strain evidence="3 4">CBS H-5679</strain>
    </source>
</reference>
<protein>
    <recommendedName>
        <fullName evidence="5">Chitinase</fullName>
    </recommendedName>
</protein>
<feature type="region of interest" description="Disordered" evidence="1">
    <location>
        <begin position="329"/>
        <end position="353"/>
    </location>
</feature>
<feature type="compositionally biased region" description="Basic and acidic residues" evidence="1">
    <location>
        <begin position="337"/>
        <end position="351"/>
    </location>
</feature>
<dbReference type="SUPFAM" id="SSF51445">
    <property type="entry name" value="(Trans)glycosidases"/>
    <property type="match status" value="1"/>
</dbReference>
<evidence type="ECO:0000256" key="1">
    <source>
        <dbReference type="SAM" id="MobiDB-lite"/>
    </source>
</evidence>
<dbReference type="Proteomes" id="UP000283090">
    <property type="component" value="Unassembled WGS sequence"/>
</dbReference>
<accession>A0A436ZU03</accession>
<keyword evidence="2" id="KW-0472">Membrane</keyword>
<name>A0A436ZU03_ARTFL</name>
<dbReference type="InterPro" id="IPR017853">
    <property type="entry name" value="GH"/>
</dbReference>
<evidence type="ECO:0000313" key="3">
    <source>
        <dbReference type="EMBL" id="RVD82285.1"/>
    </source>
</evidence>
<dbReference type="EMBL" id="SAEB01000009">
    <property type="protein sequence ID" value="RVD82285.1"/>
    <property type="molecule type" value="Genomic_DNA"/>
</dbReference>
<dbReference type="VEuPathDB" id="FungiDB:DFL_006715"/>
<proteinExistence type="predicted"/>
<organism evidence="3 4">
    <name type="scientific">Arthrobotrys flagrans</name>
    <name type="common">Nematode-trapping fungus</name>
    <name type="synonym">Trichothecium flagrans</name>
    <dbReference type="NCBI Taxonomy" id="97331"/>
    <lineage>
        <taxon>Eukaryota</taxon>
        <taxon>Fungi</taxon>
        <taxon>Dikarya</taxon>
        <taxon>Ascomycota</taxon>
        <taxon>Pezizomycotina</taxon>
        <taxon>Orbiliomycetes</taxon>
        <taxon>Orbiliales</taxon>
        <taxon>Orbiliaceae</taxon>
        <taxon>Arthrobotrys</taxon>
    </lineage>
</organism>
<gene>
    <name evidence="3" type="ORF">DFL_006715</name>
</gene>
<comment type="caution">
    <text evidence="3">The sequence shown here is derived from an EMBL/GenBank/DDBJ whole genome shotgun (WGS) entry which is preliminary data.</text>
</comment>
<dbReference type="OrthoDB" id="5311423at2759"/>
<keyword evidence="4" id="KW-1185">Reference proteome</keyword>
<dbReference type="GeneID" id="93589026"/>
<dbReference type="RefSeq" id="XP_067487829.1">
    <property type="nucleotide sequence ID" value="XM_067636187.1"/>
</dbReference>
<evidence type="ECO:0008006" key="5">
    <source>
        <dbReference type="Google" id="ProtNLM"/>
    </source>
</evidence>
<dbReference type="AlphaFoldDB" id="A0A436ZU03"/>
<feature type="transmembrane region" description="Helical" evidence="2">
    <location>
        <begin position="360"/>
        <end position="378"/>
    </location>
</feature>
<dbReference type="Gene3D" id="3.20.20.80">
    <property type="entry name" value="Glycosidases"/>
    <property type="match status" value="1"/>
</dbReference>
<evidence type="ECO:0000313" key="4">
    <source>
        <dbReference type="Proteomes" id="UP000283090"/>
    </source>
</evidence>
<evidence type="ECO:0000256" key="2">
    <source>
        <dbReference type="SAM" id="Phobius"/>
    </source>
</evidence>
<keyword evidence="2" id="KW-1133">Transmembrane helix</keyword>
<sequence length="379" mass="41972">MASWNSTNGAWLPGIWDTSDVLNTTRDFMRDHKITYLFPTTQTLTKDGKFAINGIFMTYLHQFMNTIKEYEDSPRSCGAKFKVIPVVKACFKKENPDEYLDLSNQEVREETVKSIRKFVVAETENSFVKGMPREFDGVQFSVEHEEDVYDFEILKAFMRAIKSATGKITSLAVPRFGGGSWASSRFYYAALYVDILAPMCYNSSCQTAEEYQTFMKDQVHNILHAVSGKYTRNHGRPTHGLKVLFGFPCFPDSEDTKAVHNSAAETIAAAAKGAVDGAKELIEENNDSLEFAVGASLYMFSDGQGKDGYSTKADMDDFGKYWAFEKHNPPAPPADAPKGDTPKGDIPKGDTPDSGLNTSLVKAVVAAILIVCAWIIVVG</sequence>
<keyword evidence="2" id="KW-0812">Transmembrane</keyword>